<dbReference type="EMBL" id="JAXQNO010000007">
    <property type="protein sequence ID" value="KAK4794173.1"/>
    <property type="molecule type" value="Genomic_DNA"/>
</dbReference>
<keyword evidence="1" id="KW-1133">Transmembrane helix</keyword>
<keyword evidence="1" id="KW-0812">Transmembrane</keyword>
<organism evidence="2 3">
    <name type="scientific">Trapa natans</name>
    <name type="common">Water chestnut</name>
    <dbReference type="NCBI Taxonomy" id="22666"/>
    <lineage>
        <taxon>Eukaryota</taxon>
        <taxon>Viridiplantae</taxon>
        <taxon>Streptophyta</taxon>
        <taxon>Embryophyta</taxon>
        <taxon>Tracheophyta</taxon>
        <taxon>Spermatophyta</taxon>
        <taxon>Magnoliopsida</taxon>
        <taxon>eudicotyledons</taxon>
        <taxon>Gunneridae</taxon>
        <taxon>Pentapetalae</taxon>
        <taxon>rosids</taxon>
        <taxon>malvids</taxon>
        <taxon>Myrtales</taxon>
        <taxon>Lythraceae</taxon>
        <taxon>Trapa</taxon>
    </lineage>
</organism>
<evidence type="ECO:0000313" key="3">
    <source>
        <dbReference type="Proteomes" id="UP001346149"/>
    </source>
</evidence>
<dbReference type="PANTHER" id="PTHR37744">
    <property type="entry name" value="STAR LIPID TRANSFER-LIKE PROTEIN"/>
    <property type="match status" value="1"/>
</dbReference>
<reference evidence="2 3" key="1">
    <citation type="journal article" date="2023" name="Hortic Res">
        <title>Pangenome of water caltrop reveals structural variations and asymmetric subgenome divergence after allopolyploidization.</title>
        <authorList>
            <person name="Zhang X."/>
            <person name="Chen Y."/>
            <person name="Wang L."/>
            <person name="Yuan Y."/>
            <person name="Fang M."/>
            <person name="Shi L."/>
            <person name="Lu R."/>
            <person name="Comes H.P."/>
            <person name="Ma Y."/>
            <person name="Chen Y."/>
            <person name="Huang G."/>
            <person name="Zhou Y."/>
            <person name="Zheng Z."/>
            <person name="Qiu Y."/>
        </authorList>
    </citation>
    <scope>NUCLEOTIDE SEQUENCE [LARGE SCALE GENOMIC DNA]</scope>
    <source>
        <strain evidence="2">F231</strain>
    </source>
</reference>
<gene>
    <name evidence="2" type="ORF">SAY86_012167</name>
</gene>
<dbReference type="AlphaFoldDB" id="A0AAN7LRP9"/>
<evidence type="ECO:0000313" key="2">
    <source>
        <dbReference type="EMBL" id="KAK4794173.1"/>
    </source>
</evidence>
<comment type="caution">
    <text evidence="2">The sequence shown here is derived from an EMBL/GenBank/DDBJ whole genome shotgun (WGS) entry which is preliminary data.</text>
</comment>
<dbReference type="PANTHER" id="PTHR37744:SF1">
    <property type="entry name" value="STAR LIPID TRANSFER-LIKE PROTEIN"/>
    <property type="match status" value="1"/>
</dbReference>
<name>A0AAN7LRP9_TRANT</name>
<keyword evidence="1" id="KW-0472">Membrane</keyword>
<dbReference type="Proteomes" id="UP001346149">
    <property type="component" value="Unassembled WGS sequence"/>
</dbReference>
<proteinExistence type="predicted"/>
<accession>A0AAN7LRP9</accession>
<protein>
    <submittedName>
        <fullName evidence="2">Uncharacterized protein</fullName>
    </submittedName>
</protein>
<evidence type="ECO:0000256" key="1">
    <source>
        <dbReference type="SAM" id="Phobius"/>
    </source>
</evidence>
<keyword evidence="3" id="KW-1185">Reference proteome</keyword>
<feature type="transmembrane region" description="Helical" evidence="1">
    <location>
        <begin position="23"/>
        <end position="41"/>
    </location>
</feature>
<sequence>MAPETDWNCGGVGDIGGGSRSHWWWALGGAAQIGWGISSFLRGCAGDSRLMPFKAFSVASLFVGGAASASFAALQASGIRKVEDLMEVGANIRRSLGVRPRARANGAGTLLKLSDHFMAQYHNISTKNGVRLFFTRAPTAATTSPHPATSAVLSSYSNPETLQAYNIKKAPGEAKQREQ</sequence>
<feature type="transmembrane region" description="Helical" evidence="1">
    <location>
        <begin position="53"/>
        <end position="74"/>
    </location>
</feature>